<feature type="transmembrane region" description="Helical" evidence="5">
    <location>
        <begin position="180"/>
        <end position="200"/>
    </location>
</feature>
<dbReference type="InterPro" id="IPR020846">
    <property type="entry name" value="MFS_dom"/>
</dbReference>
<dbReference type="Gene3D" id="1.20.1250.20">
    <property type="entry name" value="MFS general substrate transporter like domains"/>
    <property type="match status" value="1"/>
</dbReference>
<feature type="transmembrane region" description="Helical" evidence="5">
    <location>
        <begin position="81"/>
        <end position="99"/>
    </location>
</feature>
<keyword evidence="2 5" id="KW-0812">Transmembrane</keyword>
<gene>
    <name evidence="7" type="ORF">GRI91_09020</name>
</gene>
<feature type="transmembrane region" description="Helical" evidence="5">
    <location>
        <begin position="259"/>
        <end position="278"/>
    </location>
</feature>
<evidence type="ECO:0000256" key="2">
    <source>
        <dbReference type="ARBA" id="ARBA00022692"/>
    </source>
</evidence>
<dbReference type="AlphaFoldDB" id="A0A6I4T7X4"/>
<dbReference type="EMBL" id="WTYT01000003">
    <property type="protein sequence ID" value="MXO65895.1"/>
    <property type="molecule type" value="Genomic_DNA"/>
</dbReference>
<feature type="transmembrane region" description="Helical" evidence="5">
    <location>
        <begin position="371"/>
        <end position="390"/>
    </location>
</feature>
<feature type="transmembrane region" description="Helical" evidence="5">
    <location>
        <begin position="151"/>
        <end position="174"/>
    </location>
</feature>
<keyword evidence="4 5" id="KW-0472">Membrane</keyword>
<dbReference type="PROSITE" id="PS50850">
    <property type="entry name" value="MFS"/>
    <property type="match status" value="1"/>
</dbReference>
<accession>A0A6I4T7X4</accession>
<dbReference type="PANTHER" id="PTHR23546:SF1">
    <property type="entry name" value="MEMBRANE PROTEIN"/>
    <property type="match status" value="1"/>
</dbReference>
<dbReference type="RefSeq" id="WP_160736309.1">
    <property type="nucleotide sequence ID" value="NZ_WTYT01000003.1"/>
</dbReference>
<evidence type="ECO:0000259" key="6">
    <source>
        <dbReference type="PROSITE" id="PS50850"/>
    </source>
</evidence>
<evidence type="ECO:0000313" key="8">
    <source>
        <dbReference type="Proteomes" id="UP000438476"/>
    </source>
</evidence>
<sequence>MNIATETRTVSAPFSLKPLMFETFVCTMTLMAFVALAGPIARVIGLAAWQMGIAVAVAGFAWMLMSRIWGVWSDKRGRRPVILFGLTCFAFSYALHALFLDLAMKAAMAPFLAFIGIVLGRGLAGLFYAAVPATSAALVADHVPADKRASAMAAIGASSAAGMMIGPSVAGLLGPIDLSLPLYMIAVLPFIALAVLWKVLPRQDIPAPSDHPAPRITDPRLRKSMIVAFAAAFSVAVAQIIVGFFALDRLHLDPGAAAYASGMALAIVGVALICAQIFLRKLGWPPEKLIRVGGILGALGFASVIFATSTPMLWASYAVAAFGMGWVYPSVSALAANSVEAHEQGAAAGSVAAAQGLGVVVGPIISTASYAFDQGFPYLLIAILLAGTVLRPDRNRTGRADCGCA</sequence>
<dbReference type="GO" id="GO:0022857">
    <property type="term" value="F:transmembrane transporter activity"/>
    <property type="evidence" value="ECO:0007669"/>
    <property type="project" value="InterPro"/>
</dbReference>
<feature type="domain" description="Major facilitator superfamily (MFS) profile" evidence="6">
    <location>
        <begin position="15"/>
        <end position="395"/>
    </location>
</feature>
<evidence type="ECO:0000256" key="5">
    <source>
        <dbReference type="SAM" id="Phobius"/>
    </source>
</evidence>
<dbReference type="OrthoDB" id="9764259at2"/>
<comment type="subcellular location">
    <subcellularLocation>
        <location evidence="1">Membrane</location>
        <topology evidence="1">Multi-pass membrane protein</topology>
    </subcellularLocation>
</comment>
<dbReference type="Proteomes" id="UP000438476">
    <property type="component" value="Unassembled WGS sequence"/>
</dbReference>
<protein>
    <submittedName>
        <fullName evidence="7">MFS transporter</fullName>
    </submittedName>
</protein>
<dbReference type="SUPFAM" id="SSF103473">
    <property type="entry name" value="MFS general substrate transporter"/>
    <property type="match status" value="1"/>
</dbReference>
<evidence type="ECO:0000256" key="1">
    <source>
        <dbReference type="ARBA" id="ARBA00004141"/>
    </source>
</evidence>
<evidence type="ECO:0000256" key="3">
    <source>
        <dbReference type="ARBA" id="ARBA00022989"/>
    </source>
</evidence>
<organism evidence="7 8">
    <name type="scientific">Altericroceibacterium endophyticum</name>
    <dbReference type="NCBI Taxonomy" id="1808508"/>
    <lineage>
        <taxon>Bacteria</taxon>
        <taxon>Pseudomonadati</taxon>
        <taxon>Pseudomonadota</taxon>
        <taxon>Alphaproteobacteria</taxon>
        <taxon>Sphingomonadales</taxon>
        <taxon>Erythrobacteraceae</taxon>
        <taxon>Altericroceibacterium</taxon>
    </lineage>
</organism>
<dbReference type="Pfam" id="PF07690">
    <property type="entry name" value="MFS_1"/>
    <property type="match status" value="1"/>
</dbReference>
<dbReference type="PANTHER" id="PTHR23546">
    <property type="entry name" value="TRANSPORT PROTEIN"/>
    <property type="match status" value="1"/>
</dbReference>
<dbReference type="PRINTS" id="PR01035">
    <property type="entry name" value="TCRTETA"/>
</dbReference>
<keyword evidence="3 5" id="KW-1133">Transmembrane helix</keyword>
<dbReference type="GO" id="GO:0016020">
    <property type="term" value="C:membrane"/>
    <property type="evidence" value="ECO:0007669"/>
    <property type="project" value="UniProtKB-SubCell"/>
</dbReference>
<evidence type="ECO:0000313" key="7">
    <source>
        <dbReference type="EMBL" id="MXO65895.1"/>
    </source>
</evidence>
<feature type="transmembrane region" description="Helical" evidence="5">
    <location>
        <begin position="111"/>
        <end position="139"/>
    </location>
</feature>
<reference evidence="7 8" key="1">
    <citation type="submission" date="2019-12" db="EMBL/GenBank/DDBJ databases">
        <title>Genomic-based taxomic classification of the family Erythrobacteraceae.</title>
        <authorList>
            <person name="Xu L."/>
        </authorList>
    </citation>
    <scope>NUCLEOTIDE SEQUENCE [LARGE SCALE GENOMIC DNA]</scope>
    <source>
        <strain evidence="7 8">LMG 29518</strain>
    </source>
</reference>
<feature type="transmembrane region" description="Helical" evidence="5">
    <location>
        <begin position="47"/>
        <end position="69"/>
    </location>
</feature>
<name>A0A6I4T7X4_9SPHN</name>
<dbReference type="InterPro" id="IPR036259">
    <property type="entry name" value="MFS_trans_sf"/>
</dbReference>
<dbReference type="InterPro" id="IPR001958">
    <property type="entry name" value="Tet-R_TetA/multi-R_MdtG-like"/>
</dbReference>
<comment type="caution">
    <text evidence="7">The sequence shown here is derived from an EMBL/GenBank/DDBJ whole genome shotgun (WGS) entry which is preliminary data.</text>
</comment>
<keyword evidence="8" id="KW-1185">Reference proteome</keyword>
<feature type="transmembrane region" description="Helical" evidence="5">
    <location>
        <begin position="225"/>
        <end position="247"/>
    </location>
</feature>
<dbReference type="InterPro" id="IPR011701">
    <property type="entry name" value="MFS"/>
</dbReference>
<feature type="transmembrane region" description="Helical" evidence="5">
    <location>
        <begin position="21"/>
        <end position="41"/>
    </location>
</feature>
<proteinExistence type="predicted"/>
<feature type="transmembrane region" description="Helical" evidence="5">
    <location>
        <begin position="290"/>
        <end position="308"/>
    </location>
</feature>
<evidence type="ECO:0000256" key="4">
    <source>
        <dbReference type="ARBA" id="ARBA00023136"/>
    </source>
</evidence>